<accession>A0ABV5IZI9</accession>
<dbReference type="Proteomes" id="UP001589647">
    <property type="component" value="Unassembled WGS sequence"/>
</dbReference>
<evidence type="ECO:0000256" key="1">
    <source>
        <dbReference type="SAM" id="MobiDB-lite"/>
    </source>
</evidence>
<sequence length="575" mass="61807">MANRSRRVVPAGLALVLALVTAGCNANPQSSSQSGSQSTEPTTSKKTTGLESVPQGGTLHYLSRRATESFETANAQMVPTSRLRWVHRGLTSWRTLPDKDTVLVPDLATDTGKTDDGGKTWTFTLKEGLKFSDGSPITAQDVKYGIERSFAPMFQGGLGYHKTLLVGGTDYDGPYDGKELDSIEVAGDHKIVFRLKRPFGNWPWIVSMPAFAPVPAAADTKPETYGEHPVASGPYQVTSFRKGSQAVLERNPNWTADSDQVRFAGPDKIVLDMGLNNDTIVQRLIDDKGEDQTAISNALISPSQFQRIQSDPSIAGRMANSPSGYFRYLAMNVKRPGLSDVRVRQAINYAINKAELQSVYGGPKFGGQITSTIMTPGIPGYTEYNLYDGGDTGNVDKAKELLAAAGASDLKLTLTYPTDVSAIEEKEAQSIKNSLARVGVKVELKGLDGNTWSELVSSDDGDYDMTTNGWGADFPSGMSTIQPLFASSEIGNGGGNASKFSNPKVDAAIDAAVAEPDLDKAAKMWAAIDKQIMEDAPVVPILVQRTQALAGSKIMNYFIPAYPPFANELVVGVDR</sequence>
<protein>
    <submittedName>
        <fullName evidence="4">ABC transporter substrate-binding protein</fullName>
    </submittedName>
</protein>
<evidence type="ECO:0000259" key="3">
    <source>
        <dbReference type="Pfam" id="PF00496"/>
    </source>
</evidence>
<feature type="chain" id="PRO_5046555064" evidence="2">
    <location>
        <begin position="27"/>
        <end position="575"/>
    </location>
</feature>
<dbReference type="SUPFAM" id="SSF53850">
    <property type="entry name" value="Periplasmic binding protein-like II"/>
    <property type="match status" value="1"/>
</dbReference>
<dbReference type="PIRSF" id="PIRSF002741">
    <property type="entry name" value="MppA"/>
    <property type="match status" value="1"/>
</dbReference>
<evidence type="ECO:0000256" key="2">
    <source>
        <dbReference type="SAM" id="SignalP"/>
    </source>
</evidence>
<dbReference type="PANTHER" id="PTHR30290">
    <property type="entry name" value="PERIPLASMIC BINDING COMPONENT OF ABC TRANSPORTER"/>
    <property type="match status" value="1"/>
</dbReference>
<dbReference type="EMBL" id="JBHMEI010000109">
    <property type="protein sequence ID" value="MFB9209987.1"/>
    <property type="molecule type" value="Genomic_DNA"/>
</dbReference>
<feature type="signal peptide" evidence="2">
    <location>
        <begin position="1"/>
        <end position="26"/>
    </location>
</feature>
<name>A0ABV5IZI9_9ACTN</name>
<dbReference type="Gene3D" id="3.10.105.10">
    <property type="entry name" value="Dipeptide-binding Protein, Domain 3"/>
    <property type="match status" value="1"/>
</dbReference>
<proteinExistence type="predicted"/>
<dbReference type="Gene3D" id="3.40.190.10">
    <property type="entry name" value="Periplasmic binding protein-like II"/>
    <property type="match status" value="1"/>
</dbReference>
<feature type="domain" description="Solute-binding protein family 5" evidence="3">
    <location>
        <begin position="103"/>
        <end position="491"/>
    </location>
</feature>
<keyword evidence="2" id="KW-0732">Signal</keyword>
<feature type="compositionally biased region" description="Low complexity" evidence="1">
    <location>
        <begin position="29"/>
        <end position="44"/>
    </location>
</feature>
<dbReference type="InterPro" id="IPR039424">
    <property type="entry name" value="SBP_5"/>
</dbReference>
<gene>
    <name evidence="4" type="ORF">ACFFV7_52995</name>
</gene>
<dbReference type="RefSeq" id="WP_189651508.1">
    <property type="nucleotide sequence ID" value="NZ_BMRC01000020.1"/>
</dbReference>
<evidence type="ECO:0000313" key="4">
    <source>
        <dbReference type="EMBL" id="MFB9209987.1"/>
    </source>
</evidence>
<feature type="region of interest" description="Disordered" evidence="1">
    <location>
        <begin position="26"/>
        <end position="57"/>
    </location>
</feature>
<keyword evidence="5" id="KW-1185">Reference proteome</keyword>
<dbReference type="CDD" id="cd08506">
    <property type="entry name" value="PBP2_clavulanate_OppA2"/>
    <property type="match status" value="1"/>
</dbReference>
<evidence type="ECO:0000313" key="5">
    <source>
        <dbReference type="Proteomes" id="UP001589647"/>
    </source>
</evidence>
<dbReference type="Pfam" id="PF00496">
    <property type="entry name" value="SBP_bac_5"/>
    <property type="match status" value="1"/>
</dbReference>
<comment type="caution">
    <text evidence="4">The sequence shown here is derived from an EMBL/GenBank/DDBJ whole genome shotgun (WGS) entry which is preliminary data.</text>
</comment>
<reference evidence="4 5" key="1">
    <citation type="submission" date="2024-09" db="EMBL/GenBank/DDBJ databases">
        <authorList>
            <person name="Sun Q."/>
            <person name="Mori K."/>
        </authorList>
    </citation>
    <scope>NUCLEOTIDE SEQUENCE [LARGE SCALE GENOMIC DNA]</scope>
    <source>
        <strain evidence="4 5">CCM 3426</strain>
    </source>
</reference>
<organism evidence="4 5">
    <name type="scientific">Nonomuraea spiralis</name>
    <dbReference type="NCBI Taxonomy" id="46182"/>
    <lineage>
        <taxon>Bacteria</taxon>
        <taxon>Bacillati</taxon>
        <taxon>Actinomycetota</taxon>
        <taxon>Actinomycetes</taxon>
        <taxon>Streptosporangiales</taxon>
        <taxon>Streptosporangiaceae</taxon>
        <taxon>Nonomuraea</taxon>
    </lineage>
</organism>
<dbReference type="InterPro" id="IPR000914">
    <property type="entry name" value="SBP_5_dom"/>
</dbReference>
<dbReference type="InterPro" id="IPR030678">
    <property type="entry name" value="Peptide/Ni-bd"/>
</dbReference>
<dbReference type="PROSITE" id="PS51257">
    <property type="entry name" value="PROKAR_LIPOPROTEIN"/>
    <property type="match status" value="1"/>
</dbReference>
<dbReference type="PANTHER" id="PTHR30290:SF83">
    <property type="entry name" value="ABC TRANSPORTER SUBSTRATE-BINDING PROTEIN"/>
    <property type="match status" value="1"/>
</dbReference>